<accession>A0A5C4NHV5</accession>
<gene>
    <name evidence="1" type="ORF">FHG71_09755</name>
</gene>
<keyword evidence="2" id="KW-1185">Reference proteome</keyword>
<organism evidence="1 2">
    <name type="scientific">Rubellimicrobium roseum</name>
    <dbReference type="NCBI Taxonomy" id="687525"/>
    <lineage>
        <taxon>Bacteria</taxon>
        <taxon>Pseudomonadati</taxon>
        <taxon>Pseudomonadota</taxon>
        <taxon>Alphaproteobacteria</taxon>
        <taxon>Rhodobacterales</taxon>
        <taxon>Roseobacteraceae</taxon>
        <taxon>Rubellimicrobium</taxon>
    </lineage>
</organism>
<dbReference type="AlphaFoldDB" id="A0A5C4NHV5"/>
<name>A0A5C4NHV5_9RHOB</name>
<dbReference type="RefSeq" id="WP_139081439.1">
    <property type="nucleotide sequence ID" value="NZ_VDFV01000010.1"/>
</dbReference>
<dbReference type="EMBL" id="VDFV01000010">
    <property type="protein sequence ID" value="TNC72009.1"/>
    <property type="molecule type" value="Genomic_DNA"/>
</dbReference>
<proteinExistence type="predicted"/>
<evidence type="ECO:0000313" key="1">
    <source>
        <dbReference type="EMBL" id="TNC72009.1"/>
    </source>
</evidence>
<comment type="caution">
    <text evidence="1">The sequence shown here is derived from an EMBL/GenBank/DDBJ whole genome shotgun (WGS) entry which is preliminary data.</text>
</comment>
<evidence type="ECO:0000313" key="2">
    <source>
        <dbReference type="Proteomes" id="UP000305709"/>
    </source>
</evidence>
<dbReference type="Proteomes" id="UP000305709">
    <property type="component" value="Unassembled WGS sequence"/>
</dbReference>
<reference evidence="1 2" key="1">
    <citation type="submission" date="2019-06" db="EMBL/GenBank/DDBJ databases">
        <authorList>
            <person name="Jiang L."/>
        </authorList>
    </citation>
    <scope>NUCLEOTIDE SEQUENCE [LARGE SCALE GENOMIC DNA]</scope>
    <source>
        <strain evidence="1 2">YIM 48858</strain>
    </source>
</reference>
<protein>
    <submittedName>
        <fullName evidence="1">Uncharacterized protein</fullName>
    </submittedName>
</protein>
<dbReference type="OrthoDB" id="1407586at2"/>
<sequence length="66" mass="7309">MTAHLHRSDRPVPGLEDYIPRIDGQIRPGLRKAFPLPVDDERFDRLLDALAGRGSPVVGSRPSSHP</sequence>